<keyword evidence="6" id="KW-1185">Reference proteome</keyword>
<organism evidence="5 6">
    <name type="scientific">Sulfobacillus thermotolerans</name>
    <dbReference type="NCBI Taxonomy" id="338644"/>
    <lineage>
        <taxon>Bacteria</taxon>
        <taxon>Bacillati</taxon>
        <taxon>Bacillota</taxon>
        <taxon>Clostridia</taxon>
        <taxon>Eubacteriales</taxon>
        <taxon>Clostridiales Family XVII. Incertae Sedis</taxon>
        <taxon>Sulfobacillus</taxon>
    </lineage>
</organism>
<evidence type="ECO:0000259" key="4">
    <source>
        <dbReference type="PROSITE" id="PS50887"/>
    </source>
</evidence>
<dbReference type="InterPro" id="IPR000160">
    <property type="entry name" value="GGDEF_dom"/>
</dbReference>
<evidence type="ECO:0000256" key="1">
    <source>
        <dbReference type="SAM" id="Phobius"/>
    </source>
</evidence>
<sequence>MHWESGATSWPADVIHGVLFAGLLVALWELADLAAVKTTPLIARILMIVGAPLSLLTIAIWGGMDMPYGVYFVVMMAMWYLLAEKTWSLVASGVVFGAMLLSAVGYHGWSPHTVMDVVVMTGAVAALTVMPWRHPVLIYLALLAVSLTSVIMNPNGMHDFIVTVTTGLLLAGYITGRARREKVWADDKERAEHDALTGALTRHGWQRWRERAQSHADTDWLFVAFDIDDFKSINDTWGHMVGDEILSQFAARLLRQCHPEDAVVRFGGDEFAWVSKLAHPELATKLTATLHAEVTGRSYETAAGLVQLGVSMGYVVGPLTDRLLEDADVHLLYAKRHGKNYVVGADTPITDADAEPIYRNELGWLADAALNLWQYCQLGTVMTSVDGRIVAVNPAFERMTGRSADELVGQSPAINSAKTTPKAVYQQMWQQLTQGKPWQGRLENQRPNGTLWWACEEIMPIHLGGRLVGYWSLVEDCSEEQQTAQSPTVPSSWLEQFSYRVAFQPIVHLADEHIIGYEALIRPSFKGEMVSPLQFFSECAQNALSIEADLACLSAIARRIQEMGFWPEGAQLFINIQEATLEQSERVELVLKQIMTVLPRSQIVLEVYEHATSSDRDWASVAKSYAGIAFAQDDFGVGEADIVRMHQRRPAWLKFDRALVSRLPVDAALQDLIAMMVSWLHQRDSYAIGEGVETREQALILQHCGVDAAQGYLWGRPSWDVPQTVSRLMTAGESPKDVAG</sequence>
<dbReference type="InterPro" id="IPR000014">
    <property type="entry name" value="PAS"/>
</dbReference>
<dbReference type="InterPro" id="IPR035965">
    <property type="entry name" value="PAS-like_dom_sf"/>
</dbReference>
<dbReference type="InterPro" id="IPR029787">
    <property type="entry name" value="Nucleotide_cyclase"/>
</dbReference>
<dbReference type="SUPFAM" id="SSF55785">
    <property type="entry name" value="PYP-like sensor domain (PAS domain)"/>
    <property type="match status" value="1"/>
</dbReference>
<evidence type="ECO:0000259" key="3">
    <source>
        <dbReference type="PROSITE" id="PS50883"/>
    </source>
</evidence>
<feature type="transmembrane region" description="Helical" evidence="1">
    <location>
        <begin position="41"/>
        <end position="60"/>
    </location>
</feature>
<dbReference type="PROSITE" id="PS50112">
    <property type="entry name" value="PAS"/>
    <property type="match status" value="1"/>
</dbReference>
<dbReference type="Gene3D" id="3.20.20.450">
    <property type="entry name" value="EAL domain"/>
    <property type="match status" value="1"/>
</dbReference>
<dbReference type="SUPFAM" id="SSF141868">
    <property type="entry name" value="EAL domain-like"/>
    <property type="match status" value="1"/>
</dbReference>
<keyword evidence="1" id="KW-0812">Transmembrane</keyword>
<dbReference type="InterPro" id="IPR013767">
    <property type="entry name" value="PAS_fold"/>
</dbReference>
<dbReference type="CDD" id="cd00130">
    <property type="entry name" value="PAS"/>
    <property type="match status" value="1"/>
</dbReference>
<gene>
    <name evidence="5" type="ORF">BXT84_15910</name>
</gene>
<dbReference type="Gene3D" id="3.30.450.20">
    <property type="entry name" value="PAS domain"/>
    <property type="match status" value="1"/>
</dbReference>
<feature type="transmembrane region" description="Helical" evidence="1">
    <location>
        <begin position="14"/>
        <end position="34"/>
    </location>
</feature>
<dbReference type="Pfam" id="PF00989">
    <property type="entry name" value="PAS"/>
    <property type="match status" value="1"/>
</dbReference>
<dbReference type="InterPro" id="IPR035919">
    <property type="entry name" value="EAL_sf"/>
</dbReference>
<accession>A0ABM6RUR2</accession>
<dbReference type="CDD" id="cd01948">
    <property type="entry name" value="EAL"/>
    <property type="match status" value="1"/>
</dbReference>
<dbReference type="InterPro" id="IPR043128">
    <property type="entry name" value="Rev_trsase/Diguanyl_cyclase"/>
</dbReference>
<dbReference type="PROSITE" id="PS50883">
    <property type="entry name" value="EAL"/>
    <property type="match status" value="1"/>
</dbReference>
<keyword evidence="1" id="KW-1133">Transmembrane helix</keyword>
<name>A0ABM6RUR2_9FIRM</name>
<dbReference type="InterPro" id="IPR052155">
    <property type="entry name" value="Biofilm_reg_signaling"/>
</dbReference>
<dbReference type="Proteomes" id="UP000325292">
    <property type="component" value="Chromosome"/>
</dbReference>
<dbReference type="SMART" id="SM00052">
    <property type="entry name" value="EAL"/>
    <property type="match status" value="1"/>
</dbReference>
<proteinExistence type="predicted"/>
<dbReference type="SUPFAM" id="SSF55073">
    <property type="entry name" value="Nucleotide cyclase"/>
    <property type="match status" value="1"/>
</dbReference>
<feature type="transmembrane region" description="Helical" evidence="1">
    <location>
        <begin position="89"/>
        <end position="106"/>
    </location>
</feature>
<dbReference type="PANTHER" id="PTHR44757">
    <property type="entry name" value="DIGUANYLATE CYCLASE DGCP"/>
    <property type="match status" value="1"/>
</dbReference>
<feature type="domain" description="PAS" evidence="2">
    <location>
        <begin position="381"/>
        <end position="411"/>
    </location>
</feature>
<feature type="domain" description="GGDEF" evidence="4">
    <location>
        <begin position="218"/>
        <end position="347"/>
    </location>
</feature>
<evidence type="ECO:0000313" key="6">
    <source>
        <dbReference type="Proteomes" id="UP000325292"/>
    </source>
</evidence>
<feature type="transmembrane region" description="Helical" evidence="1">
    <location>
        <begin position="136"/>
        <end position="154"/>
    </location>
</feature>
<feature type="domain" description="EAL" evidence="3">
    <location>
        <begin position="483"/>
        <end position="731"/>
    </location>
</feature>
<dbReference type="PROSITE" id="PS50887">
    <property type="entry name" value="GGDEF"/>
    <property type="match status" value="1"/>
</dbReference>
<evidence type="ECO:0000259" key="2">
    <source>
        <dbReference type="PROSITE" id="PS50112"/>
    </source>
</evidence>
<dbReference type="NCBIfam" id="TIGR00229">
    <property type="entry name" value="sensory_box"/>
    <property type="match status" value="1"/>
</dbReference>
<dbReference type="NCBIfam" id="TIGR00254">
    <property type="entry name" value="GGDEF"/>
    <property type="match status" value="1"/>
</dbReference>
<dbReference type="SMART" id="SM00267">
    <property type="entry name" value="GGDEF"/>
    <property type="match status" value="1"/>
</dbReference>
<dbReference type="CDD" id="cd01949">
    <property type="entry name" value="GGDEF"/>
    <property type="match status" value="1"/>
</dbReference>
<evidence type="ECO:0008006" key="7">
    <source>
        <dbReference type="Google" id="ProtNLM"/>
    </source>
</evidence>
<dbReference type="PANTHER" id="PTHR44757:SF2">
    <property type="entry name" value="BIOFILM ARCHITECTURE MAINTENANCE PROTEIN MBAA"/>
    <property type="match status" value="1"/>
</dbReference>
<protein>
    <recommendedName>
        <fullName evidence="7">Diguanylate cyclase</fullName>
    </recommendedName>
</protein>
<dbReference type="Pfam" id="PF00990">
    <property type="entry name" value="GGDEF"/>
    <property type="match status" value="1"/>
</dbReference>
<evidence type="ECO:0000313" key="5">
    <source>
        <dbReference type="EMBL" id="AUW95257.1"/>
    </source>
</evidence>
<feature type="transmembrane region" description="Helical" evidence="1">
    <location>
        <begin position="160"/>
        <end position="176"/>
    </location>
</feature>
<dbReference type="Gene3D" id="3.30.70.270">
    <property type="match status" value="1"/>
</dbReference>
<reference evidence="5 6" key="1">
    <citation type="journal article" date="2019" name="Sci. Rep.">
        <title>Sulfobacillus thermotolerans: new insights into resistance and metabolic capacities of acidophilic chemolithotrophs.</title>
        <authorList>
            <person name="Panyushkina A.E."/>
            <person name="Babenko V.V."/>
            <person name="Nikitina A.S."/>
            <person name="Selezneva O.V."/>
            <person name="Tsaplina I.A."/>
            <person name="Letarova M.A."/>
            <person name="Kostryukova E.S."/>
            <person name="Letarov A.V."/>
        </authorList>
    </citation>
    <scope>NUCLEOTIDE SEQUENCE [LARGE SCALE GENOMIC DNA]</scope>
    <source>
        <strain evidence="5 6">Kr1</strain>
    </source>
</reference>
<dbReference type="Pfam" id="PF00563">
    <property type="entry name" value="EAL"/>
    <property type="match status" value="1"/>
</dbReference>
<feature type="transmembrane region" description="Helical" evidence="1">
    <location>
        <begin position="66"/>
        <end position="82"/>
    </location>
</feature>
<keyword evidence="1" id="KW-0472">Membrane</keyword>
<dbReference type="SMART" id="SM00091">
    <property type="entry name" value="PAS"/>
    <property type="match status" value="1"/>
</dbReference>
<dbReference type="InterPro" id="IPR001633">
    <property type="entry name" value="EAL_dom"/>
</dbReference>
<dbReference type="EMBL" id="CP019454">
    <property type="protein sequence ID" value="AUW95257.1"/>
    <property type="molecule type" value="Genomic_DNA"/>
</dbReference>